<organism evidence="1">
    <name type="scientific">hydrothermal vent metagenome</name>
    <dbReference type="NCBI Taxonomy" id="652676"/>
    <lineage>
        <taxon>unclassified sequences</taxon>
        <taxon>metagenomes</taxon>
        <taxon>ecological metagenomes</taxon>
    </lineage>
</organism>
<reference evidence="1" key="1">
    <citation type="submission" date="2018-06" db="EMBL/GenBank/DDBJ databases">
        <authorList>
            <person name="Zhirakovskaya E."/>
        </authorList>
    </citation>
    <scope>NUCLEOTIDE SEQUENCE</scope>
</reference>
<dbReference type="AlphaFoldDB" id="A0A3B0STA7"/>
<dbReference type="Pfam" id="PF19671">
    <property type="entry name" value="DUF6174"/>
    <property type="match status" value="1"/>
</dbReference>
<proteinExistence type="predicted"/>
<evidence type="ECO:0000313" key="1">
    <source>
        <dbReference type="EMBL" id="VAW09125.1"/>
    </source>
</evidence>
<dbReference type="EMBL" id="UOEI01000682">
    <property type="protein sequence ID" value="VAW09125.1"/>
    <property type="molecule type" value="Genomic_DNA"/>
</dbReference>
<gene>
    <name evidence="1" type="ORF">MNBD_ACTINO01-2227</name>
</gene>
<protein>
    <submittedName>
        <fullName evidence="1">Uncharacterized protein</fullName>
    </submittedName>
</protein>
<name>A0A3B0STA7_9ZZZZ</name>
<dbReference type="PROSITE" id="PS51257">
    <property type="entry name" value="PROKAR_LIPOPROTEIN"/>
    <property type="match status" value="1"/>
</dbReference>
<accession>A0A3B0STA7</accession>
<dbReference type="InterPro" id="IPR046172">
    <property type="entry name" value="DUF6174"/>
</dbReference>
<sequence length="293" mass="30342">MRRVAPVVIALVLVAAACAQPPTESGPSGASEEAPQVSESSGEIIVSACTRVVTALQEGDTATLISSLEDIDAALSSNPDVVDLREYIRAAGEAFTEFEDTPLSAEQLSSTAGPLVELSNGLIAAGLDECADIGATAAGFTGPVDVDPKEAASALATNRATWDAEGPDTYWMELSFGAGGGSRDAQCAWNRVIVAQVVDGRVASAVTKSPGCVVAIDDPDGVPLTVEDLFALVESSGDTEVFEVEYNPVLGYPRMLFVDGDGFFYEAHVMSFAAGVADTSQADAVLTELETQR</sequence>
<feature type="non-terminal residue" evidence="1">
    <location>
        <position position="293"/>
    </location>
</feature>